<evidence type="ECO:0000256" key="2">
    <source>
        <dbReference type="ARBA" id="ARBA00022490"/>
    </source>
</evidence>
<evidence type="ECO:0000256" key="7">
    <source>
        <dbReference type="SAM" id="MobiDB-lite"/>
    </source>
</evidence>
<evidence type="ECO:0000256" key="5">
    <source>
        <dbReference type="PROSITE-ProRule" id="PRU00808"/>
    </source>
</evidence>
<dbReference type="Gene3D" id="3.60.20.10">
    <property type="entry name" value="Glutamine Phosphoribosylpyrophosphate, subunit 1, domain 1"/>
    <property type="match status" value="1"/>
</dbReference>
<dbReference type="InterPro" id="IPR035144">
    <property type="entry name" value="Proteasome_alpha1"/>
</dbReference>
<gene>
    <name evidence="9" type="ORF">BV898_16218</name>
</gene>
<dbReference type="OrthoDB" id="431557at2759"/>
<dbReference type="AlphaFoldDB" id="A0A9X6NEV8"/>
<organism evidence="9 10">
    <name type="scientific">Hypsibius exemplaris</name>
    <name type="common">Freshwater tardigrade</name>
    <dbReference type="NCBI Taxonomy" id="2072580"/>
    <lineage>
        <taxon>Eukaryota</taxon>
        <taxon>Metazoa</taxon>
        <taxon>Ecdysozoa</taxon>
        <taxon>Tardigrada</taxon>
        <taxon>Eutardigrada</taxon>
        <taxon>Parachela</taxon>
        <taxon>Hypsibioidea</taxon>
        <taxon>Hypsibiidae</taxon>
        <taxon>Hypsibius</taxon>
    </lineage>
</organism>
<accession>A0A9X6NEV8</accession>
<dbReference type="Pfam" id="PF10584">
    <property type="entry name" value="Proteasome_A_N"/>
    <property type="match status" value="1"/>
</dbReference>
<name>A0A9X6NEV8_HYPEX</name>
<dbReference type="GO" id="GO:0006511">
    <property type="term" value="P:ubiquitin-dependent protein catabolic process"/>
    <property type="evidence" value="ECO:0007669"/>
    <property type="project" value="InterPro"/>
</dbReference>
<keyword evidence="10" id="KW-1185">Reference proteome</keyword>
<comment type="subunit">
    <text evidence="6">The 20S proteasome core is composed of 28 subunits that are arranged in four stacked rings, resulting in a barrel-shaped structure. The two end rings are each formed by seven alpha subunits, and the two central rings are each formed by seven beta subunits.</text>
</comment>
<feature type="domain" description="Proteasome alpha-type subunits" evidence="8">
    <location>
        <begin position="6"/>
        <end position="28"/>
    </location>
</feature>
<dbReference type="GO" id="GO:0005634">
    <property type="term" value="C:nucleus"/>
    <property type="evidence" value="ECO:0007669"/>
    <property type="project" value="UniProtKB-SubCell"/>
</dbReference>
<comment type="subcellular location">
    <subcellularLocation>
        <location evidence="6">Cytoplasm</location>
    </subcellularLocation>
    <subcellularLocation>
        <location evidence="6">Nucleus</location>
    </subcellularLocation>
</comment>
<evidence type="ECO:0000313" key="9">
    <source>
        <dbReference type="EMBL" id="OWA51748.1"/>
    </source>
</evidence>
<evidence type="ECO:0000256" key="1">
    <source>
        <dbReference type="ARBA" id="ARBA00002000"/>
    </source>
</evidence>
<evidence type="ECO:0000256" key="6">
    <source>
        <dbReference type="RuleBase" id="RU000551"/>
    </source>
</evidence>
<dbReference type="PANTHER" id="PTHR11599">
    <property type="entry name" value="PROTEASOME SUBUNIT ALPHA/BETA"/>
    <property type="match status" value="1"/>
</dbReference>
<keyword evidence="2 6" id="KW-0963">Cytoplasm</keyword>
<dbReference type="CDD" id="cd03749">
    <property type="entry name" value="proteasome_alpha_type_1"/>
    <property type="match status" value="1"/>
</dbReference>
<sequence length="294" mass="32219">MFRNQYDNDVTVWSPQGRLHQIEYAMEAVKQGSAVVGMKNATHAVVAAVKRTPSELASYQKKIFAIDEHCGVGIAGLTADARNINNFLQTECLNHRYAFSRPMPLNRLVGTLGNKMQVTTQQESGRPYGVGLLMIGFDHKGPHLIQIDPSANHYECKGMSIGARSQSARTYLEKHLDEYLGAQSVEDLVRHALRALRDTLANDQELSSKLISVAVVGKDHPFQVYDDEVVQELISVVVKEPRAAVRPAQSGFALDADLMEDDDTNRPPPPEPGVSVATAVDQHGRTEAGYSPSG</sequence>
<dbReference type="SUPFAM" id="SSF56235">
    <property type="entry name" value="N-terminal nucleophile aminohydrolases (Ntn hydrolases)"/>
    <property type="match status" value="1"/>
</dbReference>
<dbReference type="EMBL" id="MTYJ01000238">
    <property type="protein sequence ID" value="OWA51748.1"/>
    <property type="molecule type" value="Genomic_DNA"/>
</dbReference>
<evidence type="ECO:0000259" key="8">
    <source>
        <dbReference type="PROSITE" id="PS00388"/>
    </source>
</evidence>
<dbReference type="GO" id="GO:0005737">
    <property type="term" value="C:cytoplasm"/>
    <property type="evidence" value="ECO:0007669"/>
    <property type="project" value="UniProtKB-SubCell"/>
</dbReference>
<dbReference type="InterPro" id="IPR023332">
    <property type="entry name" value="Proteasome_alpha-type"/>
</dbReference>
<comment type="function">
    <text evidence="1">The proteasome is a multicatalytic proteinase complex which is characterized by its ability to cleave peptides with Arg, Phe, Tyr, Leu, and Glu adjacent to the leaving group at neutral or slightly basic pH. The proteasome has an ATP-dependent proteolytic activity.</text>
</comment>
<dbReference type="PROSITE" id="PS51475">
    <property type="entry name" value="PROTEASOME_ALPHA_2"/>
    <property type="match status" value="1"/>
</dbReference>
<dbReference type="GO" id="GO:0019773">
    <property type="term" value="C:proteasome core complex, alpha-subunit complex"/>
    <property type="evidence" value="ECO:0007669"/>
    <property type="project" value="UniProtKB-UniRule"/>
</dbReference>
<dbReference type="InterPro" id="IPR029055">
    <property type="entry name" value="Ntn_hydrolases_N"/>
</dbReference>
<feature type="region of interest" description="Disordered" evidence="7">
    <location>
        <begin position="254"/>
        <end position="294"/>
    </location>
</feature>
<evidence type="ECO:0000313" key="10">
    <source>
        <dbReference type="Proteomes" id="UP000192578"/>
    </source>
</evidence>
<reference evidence="10" key="1">
    <citation type="submission" date="2017-01" db="EMBL/GenBank/DDBJ databases">
        <title>Comparative genomics of anhydrobiosis in the tardigrade Hypsibius dujardini.</title>
        <authorList>
            <person name="Yoshida Y."/>
            <person name="Koutsovoulos G."/>
            <person name="Laetsch D."/>
            <person name="Stevens L."/>
            <person name="Kumar S."/>
            <person name="Horikawa D."/>
            <person name="Ishino K."/>
            <person name="Komine S."/>
            <person name="Tomita M."/>
            <person name="Blaxter M."/>
            <person name="Arakawa K."/>
        </authorList>
    </citation>
    <scope>NUCLEOTIDE SEQUENCE [LARGE SCALE GENOMIC DNA]</scope>
    <source>
        <strain evidence="10">Z151</strain>
    </source>
</reference>
<dbReference type="SMART" id="SM00948">
    <property type="entry name" value="Proteasome_A_N"/>
    <property type="match status" value="1"/>
</dbReference>
<protein>
    <recommendedName>
        <fullName evidence="6">Proteasome subunit alpha type</fullName>
    </recommendedName>
</protein>
<keyword evidence="4 6" id="KW-0539">Nucleus</keyword>
<evidence type="ECO:0000256" key="3">
    <source>
        <dbReference type="ARBA" id="ARBA00022942"/>
    </source>
</evidence>
<dbReference type="FunFam" id="3.60.20.10:FF:000016">
    <property type="entry name" value="Proteasome subunit alpha type-6"/>
    <property type="match status" value="1"/>
</dbReference>
<keyword evidence="3 5" id="KW-0647">Proteasome</keyword>
<proteinExistence type="inferred from homology"/>
<comment type="similarity">
    <text evidence="5 6">Belongs to the peptidase T1A family.</text>
</comment>
<evidence type="ECO:0000256" key="4">
    <source>
        <dbReference type="ARBA" id="ARBA00023242"/>
    </source>
</evidence>
<dbReference type="InterPro" id="IPR001353">
    <property type="entry name" value="Proteasome_sua/b"/>
</dbReference>
<dbReference type="PROSITE" id="PS00388">
    <property type="entry name" value="PROTEASOME_ALPHA_1"/>
    <property type="match status" value="1"/>
</dbReference>
<comment type="caution">
    <text evidence="9">The sequence shown here is derived from an EMBL/GenBank/DDBJ whole genome shotgun (WGS) entry which is preliminary data.</text>
</comment>
<dbReference type="Pfam" id="PF00227">
    <property type="entry name" value="Proteasome"/>
    <property type="match status" value="1"/>
</dbReference>
<dbReference type="InterPro" id="IPR050115">
    <property type="entry name" value="Proteasome_alpha"/>
</dbReference>
<dbReference type="InterPro" id="IPR000426">
    <property type="entry name" value="Proteasome_asu_N"/>
</dbReference>
<dbReference type="Proteomes" id="UP000192578">
    <property type="component" value="Unassembled WGS sequence"/>
</dbReference>